<feature type="transmembrane region" description="Helical" evidence="10">
    <location>
        <begin position="151"/>
        <end position="168"/>
    </location>
</feature>
<dbReference type="PANTHER" id="PTHR31618">
    <property type="entry name" value="MECHANOSENSITIVE ION CHANNEL PROTEIN 5"/>
    <property type="match status" value="1"/>
</dbReference>
<evidence type="ECO:0000259" key="11">
    <source>
        <dbReference type="Pfam" id="PF00924"/>
    </source>
</evidence>
<dbReference type="FunFam" id="2.30.30.60:FF:000003">
    <property type="entry name" value="Predicted mechanosensitive ion channel"/>
    <property type="match status" value="1"/>
</dbReference>
<comment type="caution">
    <text evidence="12">The sequence shown here is derived from an EMBL/GenBank/DDBJ whole genome shotgun (WGS) entry which is preliminary data.</text>
</comment>
<gene>
    <name evidence="12" type="ORF">RJ641_032529</name>
</gene>
<evidence type="ECO:0000256" key="5">
    <source>
        <dbReference type="ARBA" id="ARBA00022989"/>
    </source>
</evidence>
<feature type="transmembrane region" description="Helical" evidence="10">
    <location>
        <begin position="71"/>
        <end position="90"/>
    </location>
</feature>
<keyword evidence="5 10" id="KW-1133">Transmembrane helix</keyword>
<dbReference type="GO" id="GO:0006820">
    <property type="term" value="P:monoatomic anion transport"/>
    <property type="evidence" value="ECO:0007669"/>
    <property type="project" value="TreeGrafter"/>
</dbReference>
<keyword evidence="13" id="KW-1185">Reference proteome</keyword>
<dbReference type="PIRSF" id="PIRSF017209">
    <property type="entry name" value="Memb_At2g17000_prd"/>
    <property type="match status" value="1"/>
</dbReference>
<keyword evidence="7 9" id="KW-0472">Membrane</keyword>
<dbReference type="PANTHER" id="PTHR31618:SF8">
    <property type="entry name" value="MECHANOSENSITIVE ION CHANNEL PROTEIN"/>
    <property type="match status" value="1"/>
</dbReference>
<comment type="subcellular location">
    <subcellularLocation>
        <location evidence="1">Membrane</location>
        <topology evidence="1">Multi-pass membrane protein</topology>
    </subcellularLocation>
</comment>
<dbReference type="Proteomes" id="UP001370490">
    <property type="component" value="Unassembled WGS sequence"/>
</dbReference>
<evidence type="ECO:0000256" key="9">
    <source>
        <dbReference type="PIRNR" id="PIRNR017209"/>
    </source>
</evidence>
<evidence type="ECO:0000256" key="6">
    <source>
        <dbReference type="ARBA" id="ARBA00023065"/>
    </source>
</evidence>
<protein>
    <recommendedName>
        <fullName evidence="9">Mechanosensitive ion channel protein</fullName>
    </recommendedName>
</protein>
<sequence length="682" mass="78007">MEGREFVVKFETDPTKTKSRCSSSNEVHSRDEYAQECQTINSIHKKSTLKVDDVHDQPDEDDTKYINATTIIQLVSLVFIVPALACSLTISELKKQCLWDLPLWKWEILLLVLICGRLLSGWGVRIAVFLIEHNFLFQNKVLYFVYGLRKAVQNCLWLGLVLSVWNWILNEKVTDSNSKILHYVTKILVCFLVGTCIWLLKTVLIKVFALSFHVSTFFDRMQKCILSKFIIKNLSDGTEIENMDRHEESESIATEIQHSRNAGVNVSAEFKAFLLPRGPGNRKLTGTGGPMKIPKLEKSSKFSWPSWHDEEIKFDHLYRLNRKNVSPWNMTKLVEIVQQSLTTLDEQILDDADNDQSSSLTDEFQAKAAAKKIFCKVAKTDPKLLGEDKASRAMDLMCGAERQHRISKSSFKKWVVNAFKERKILASTLKDTHTAVDKLHNMLNFIIAIIILIVSLVILGLPIAHFLIFISSQLLLVVFIFGNTCKTTFEALVFLFIMHPFDVGDRCEVDGHELVVEEMNILTTIFQRPDNQKIIYPNSILSTKSITNFRRSGDITEGIEFCIHVSTPMRKIAEMKSKIKSYIETTNKHWLSQHLVVTIDVENMNKLRMKVVAGHRMNNQDVVERLVRRAALVEELIKIFRTLDIEYRAMPVDMNVRNMPGVAKLPSIWETCSEGGSMTVAF</sequence>
<organism evidence="12 13">
    <name type="scientific">Dillenia turbinata</name>
    <dbReference type="NCBI Taxonomy" id="194707"/>
    <lineage>
        <taxon>Eukaryota</taxon>
        <taxon>Viridiplantae</taxon>
        <taxon>Streptophyta</taxon>
        <taxon>Embryophyta</taxon>
        <taxon>Tracheophyta</taxon>
        <taxon>Spermatophyta</taxon>
        <taxon>Magnoliopsida</taxon>
        <taxon>eudicotyledons</taxon>
        <taxon>Gunneridae</taxon>
        <taxon>Pentapetalae</taxon>
        <taxon>Dilleniales</taxon>
        <taxon>Dilleniaceae</taxon>
        <taxon>Dillenia</taxon>
    </lineage>
</organism>
<evidence type="ECO:0000256" key="2">
    <source>
        <dbReference type="ARBA" id="ARBA00008017"/>
    </source>
</evidence>
<evidence type="ECO:0000256" key="7">
    <source>
        <dbReference type="ARBA" id="ARBA00023136"/>
    </source>
</evidence>
<dbReference type="GO" id="GO:0050982">
    <property type="term" value="P:detection of mechanical stimulus"/>
    <property type="evidence" value="ECO:0007669"/>
    <property type="project" value="UniProtKB-ARBA"/>
</dbReference>
<name>A0AAN8VZN6_9MAGN</name>
<evidence type="ECO:0000256" key="10">
    <source>
        <dbReference type="SAM" id="Phobius"/>
    </source>
</evidence>
<evidence type="ECO:0000313" key="12">
    <source>
        <dbReference type="EMBL" id="KAK6939021.1"/>
    </source>
</evidence>
<feature type="transmembrane region" description="Helical" evidence="10">
    <location>
        <begin position="445"/>
        <end position="468"/>
    </location>
</feature>
<dbReference type="InterPro" id="IPR006685">
    <property type="entry name" value="MscS_channel_2nd"/>
</dbReference>
<keyword evidence="4 10" id="KW-0812">Transmembrane</keyword>
<dbReference type="InterPro" id="IPR016688">
    <property type="entry name" value="MscS-like_plants/fungi"/>
</dbReference>
<feature type="transmembrane region" description="Helical" evidence="10">
    <location>
        <begin position="474"/>
        <end position="497"/>
    </location>
</feature>
<feature type="transmembrane region" description="Helical" evidence="10">
    <location>
        <begin position="110"/>
        <end position="131"/>
    </location>
</feature>
<evidence type="ECO:0000256" key="8">
    <source>
        <dbReference type="ARBA" id="ARBA00023303"/>
    </source>
</evidence>
<dbReference type="Pfam" id="PF00924">
    <property type="entry name" value="MS_channel_2nd"/>
    <property type="match status" value="1"/>
</dbReference>
<dbReference type="SUPFAM" id="SSF50182">
    <property type="entry name" value="Sm-like ribonucleoproteins"/>
    <property type="match status" value="1"/>
</dbReference>
<keyword evidence="3" id="KW-0813">Transport</keyword>
<evidence type="ECO:0000256" key="4">
    <source>
        <dbReference type="ARBA" id="ARBA00022692"/>
    </source>
</evidence>
<proteinExistence type="inferred from homology"/>
<dbReference type="GO" id="GO:0005886">
    <property type="term" value="C:plasma membrane"/>
    <property type="evidence" value="ECO:0007669"/>
    <property type="project" value="UniProtKB-UniRule"/>
</dbReference>
<keyword evidence="8" id="KW-0407">Ion channel</keyword>
<keyword evidence="6" id="KW-0406">Ion transport</keyword>
<feature type="transmembrane region" description="Helical" evidence="10">
    <location>
        <begin position="180"/>
        <end position="200"/>
    </location>
</feature>
<evidence type="ECO:0000313" key="13">
    <source>
        <dbReference type="Proteomes" id="UP001370490"/>
    </source>
</evidence>
<evidence type="ECO:0000256" key="3">
    <source>
        <dbReference type="ARBA" id="ARBA00022448"/>
    </source>
</evidence>
<dbReference type="InterPro" id="IPR010920">
    <property type="entry name" value="LSM_dom_sf"/>
</dbReference>
<dbReference type="InterPro" id="IPR023408">
    <property type="entry name" value="MscS_beta-dom_sf"/>
</dbReference>
<comment type="similarity">
    <text evidence="2 9">Belongs to the MscS (TC 1.A.23) family.</text>
</comment>
<accession>A0AAN8VZN6</accession>
<feature type="domain" description="Mechanosensitive ion channel MscS" evidence="11">
    <location>
        <begin position="493"/>
        <end position="551"/>
    </location>
</feature>
<reference evidence="12 13" key="1">
    <citation type="submission" date="2023-12" db="EMBL/GenBank/DDBJ databases">
        <title>A high-quality genome assembly for Dillenia turbinata (Dilleniales).</title>
        <authorList>
            <person name="Chanderbali A."/>
        </authorList>
    </citation>
    <scope>NUCLEOTIDE SEQUENCE [LARGE SCALE GENOMIC DNA]</scope>
    <source>
        <strain evidence="12">LSX21</strain>
        <tissue evidence="12">Leaf</tissue>
    </source>
</reference>
<evidence type="ECO:0000256" key="1">
    <source>
        <dbReference type="ARBA" id="ARBA00004141"/>
    </source>
</evidence>
<dbReference type="EMBL" id="JBAMMX010000006">
    <property type="protein sequence ID" value="KAK6939021.1"/>
    <property type="molecule type" value="Genomic_DNA"/>
</dbReference>
<dbReference type="GO" id="GO:0008381">
    <property type="term" value="F:mechanosensitive monoatomic ion channel activity"/>
    <property type="evidence" value="ECO:0007669"/>
    <property type="project" value="TreeGrafter"/>
</dbReference>
<dbReference type="Gene3D" id="2.30.30.60">
    <property type="match status" value="1"/>
</dbReference>
<dbReference type="AlphaFoldDB" id="A0AAN8VZN6"/>